<dbReference type="GO" id="GO:0005524">
    <property type="term" value="F:ATP binding"/>
    <property type="evidence" value="ECO:0007669"/>
    <property type="project" value="UniProtKB-KW"/>
</dbReference>
<keyword evidence="13" id="KW-1185">Reference proteome</keyword>
<dbReference type="Proteomes" id="UP000031036">
    <property type="component" value="Unassembled WGS sequence"/>
</dbReference>
<name>A0A0B2V1S3_TOXCA</name>
<keyword evidence="6" id="KW-0505">Motor protein</keyword>
<comment type="caution">
    <text evidence="12">The sequence shown here is derived from an EMBL/GenBank/DDBJ whole genome shotgun (WGS) entry which is preliminary data.</text>
</comment>
<gene>
    <name evidence="12" type="primary">unc-54</name>
    <name evidence="12" type="ORF">Tcan_18682</name>
</gene>
<feature type="region of interest" description="Disordered" evidence="10">
    <location>
        <begin position="623"/>
        <end position="655"/>
    </location>
</feature>
<accession>A0A0B2V1S3</accession>
<dbReference type="PANTHER" id="PTHR13140:SF857">
    <property type="entry name" value="MYOSIN-11"/>
    <property type="match status" value="1"/>
</dbReference>
<keyword evidence="3" id="KW-0067">ATP-binding</keyword>
<dbReference type="SMART" id="SM00242">
    <property type="entry name" value="MYSc"/>
    <property type="match status" value="1"/>
</dbReference>
<feature type="domain" description="Myosin motor" evidence="11">
    <location>
        <begin position="1"/>
        <end position="294"/>
    </location>
</feature>
<dbReference type="Gene3D" id="1.20.58.530">
    <property type="match status" value="1"/>
</dbReference>
<dbReference type="GO" id="GO:0005737">
    <property type="term" value="C:cytoplasm"/>
    <property type="evidence" value="ECO:0007669"/>
    <property type="project" value="TreeGrafter"/>
</dbReference>
<feature type="compositionally biased region" description="Polar residues" evidence="10">
    <location>
        <begin position="632"/>
        <end position="644"/>
    </location>
</feature>
<comment type="similarity">
    <text evidence="1 8">Belongs to the TRAFAC class myosin-kinesin ATPase superfamily. Myosin family.</text>
</comment>
<feature type="region of interest" description="Disordered" evidence="10">
    <location>
        <begin position="63"/>
        <end position="82"/>
    </location>
</feature>
<evidence type="ECO:0000256" key="2">
    <source>
        <dbReference type="ARBA" id="ARBA00022741"/>
    </source>
</evidence>
<dbReference type="InterPro" id="IPR001609">
    <property type="entry name" value="Myosin_head_motor_dom-like"/>
</dbReference>
<dbReference type="PANTHER" id="PTHR13140">
    <property type="entry name" value="MYOSIN"/>
    <property type="match status" value="1"/>
</dbReference>
<evidence type="ECO:0000256" key="4">
    <source>
        <dbReference type="ARBA" id="ARBA00023054"/>
    </source>
</evidence>
<organism evidence="12 13">
    <name type="scientific">Toxocara canis</name>
    <name type="common">Canine roundworm</name>
    <dbReference type="NCBI Taxonomy" id="6265"/>
    <lineage>
        <taxon>Eukaryota</taxon>
        <taxon>Metazoa</taxon>
        <taxon>Ecdysozoa</taxon>
        <taxon>Nematoda</taxon>
        <taxon>Chromadorea</taxon>
        <taxon>Rhabditida</taxon>
        <taxon>Spirurina</taxon>
        <taxon>Ascaridomorpha</taxon>
        <taxon>Ascaridoidea</taxon>
        <taxon>Toxocaridae</taxon>
        <taxon>Toxocara</taxon>
    </lineage>
</organism>
<dbReference type="InterPro" id="IPR036961">
    <property type="entry name" value="Kinesin_motor_dom_sf"/>
</dbReference>
<evidence type="ECO:0000313" key="13">
    <source>
        <dbReference type="Proteomes" id="UP000031036"/>
    </source>
</evidence>
<evidence type="ECO:0000256" key="3">
    <source>
        <dbReference type="ARBA" id="ARBA00022840"/>
    </source>
</evidence>
<dbReference type="OMA" id="MSACKAN"/>
<dbReference type="EMBL" id="JPKZ01002710">
    <property type="protein sequence ID" value="KHN75419.1"/>
    <property type="molecule type" value="Genomic_DNA"/>
</dbReference>
<evidence type="ECO:0000256" key="10">
    <source>
        <dbReference type="SAM" id="MobiDB-lite"/>
    </source>
</evidence>
<dbReference type="Pfam" id="PF00063">
    <property type="entry name" value="Myosin_head"/>
    <property type="match status" value="1"/>
</dbReference>
<dbReference type="AlphaFoldDB" id="A0A0B2V1S3"/>
<dbReference type="SUPFAM" id="SSF57997">
    <property type="entry name" value="Tropomyosin"/>
    <property type="match status" value="1"/>
</dbReference>
<sequence length="655" mass="75214">MFVLEQEEYTREGINWTFIDFGLDLEACIELIEKPMGIIAMLDEECIVPKATDMTLAQKLNEQHLGKHPNFEKPKPPKGKQSEAHFAMRHYAGLVRYNVTNWLEKNKDPLNDTVAACLKASKGNALLNEIWADYTTQEEASNAAKSGGQKKKGKSGSFMTVSMLYRESLNNLMSMLYKTHPHFIRCIIPNEKKKSGLLDAALVLNQLTCNGVLEGIRICRKGFPNRSPHPDFVQRYAILGAEESKCSEDTKECALKMLGKLVDEGSLKDEMFKVGLTKVFFKAGVLAHLEDLRDARLTYLIIGFQAQIRYYFAMQENNALREELKELNEQLDEGTKTIDETRKLIRRFETHKEDLQRALDEAEAAIEVEEGKYERSQNEISKIRDETQRSLVEKDEQFENAKAAQQRAVETIQMANLKKQCENEIRELHQRNDQLSVEGNEISLAKRKLEADFLIVSAQLEEAFNESKILEERSKQIEANAAHLSEALREEQQKSEQAEKTKKELESNLRELQAKIDRTEMAMLRGGQKTVTKLEQRLNALTAELELEKRRYQDAIKKSAKHERKVRQLEFEVGENKKRIEEMQQMVEKLQNKAKEQKRMIDEAEEAATVNLQKYKQLYSALQRAEDRAENAENSLQKMGSNKPNLLPDSTFGDS</sequence>
<evidence type="ECO:0000256" key="8">
    <source>
        <dbReference type="PROSITE-ProRule" id="PRU00782"/>
    </source>
</evidence>
<keyword evidence="2" id="KW-0547">Nucleotide-binding</keyword>
<keyword evidence="7 8" id="KW-0009">Actin-binding</keyword>
<dbReference type="STRING" id="6265.A0A0B2V1S3"/>
<dbReference type="GO" id="GO:0051015">
    <property type="term" value="F:actin filament binding"/>
    <property type="evidence" value="ECO:0007669"/>
    <property type="project" value="TreeGrafter"/>
</dbReference>
<comment type="caution">
    <text evidence="8">Lacks conserved residue(s) required for the propagation of feature annotation.</text>
</comment>
<dbReference type="GO" id="GO:0016459">
    <property type="term" value="C:myosin complex"/>
    <property type="evidence" value="ECO:0007669"/>
    <property type="project" value="UniProtKB-KW"/>
</dbReference>
<evidence type="ECO:0000256" key="9">
    <source>
        <dbReference type="SAM" id="Coils"/>
    </source>
</evidence>
<evidence type="ECO:0000256" key="1">
    <source>
        <dbReference type="ARBA" id="ARBA00008314"/>
    </source>
</evidence>
<dbReference type="GO" id="GO:0016020">
    <property type="term" value="C:membrane"/>
    <property type="evidence" value="ECO:0007669"/>
    <property type="project" value="TreeGrafter"/>
</dbReference>
<protein>
    <submittedName>
        <fullName evidence="12">Myosin-4</fullName>
    </submittedName>
</protein>
<feature type="region of interest" description="Actin-binding" evidence="8">
    <location>
        <begin position="169"/>
        <end position="191"/>
    </location>
</feature>
<evidence type="ECO:0000256" key="7">
    <source>
        <dbReference type="ARBA" id="ARBA00023203"/>
    </source>
</evidence>
<keyword evidence="5 8" id="KW-0518">Myosin</keyword>
<dbReference type="GO" id="GO:0000146">
    <property type="term" value="F:microfilament motor activity"/>
    <property type="evidence" value="ECO:0007669"/>
    <property type="project" value="TreeGrafter"/>
</dbReference>
<dbReference type="GO" id="GO:0007015">
    <property type="term" value="P:actin filament organization"/>
    <property type="evidence" value="ECO:0007669"/>
    <property type="project" value="TreeGrafter"/>
</dbReference>
<evidence type="ECO:0000259" key="11">
    <source>
        <dbReference type="PROSITE" id="PS51456"/>
    </source>
</evidence>
<dbReference type="SUPFAM" id="SSF52540">
    <property type="entry name" value="P-loop containing nucleoside triphosphate hydrolases"/>
    <property type="match status" value="1"/>
</dbReference>
<evidence type="ECO:0000256" key="6">
    <source>
        <dbReference type="ARBA" id="ARBA00023175"/>
    </source>
</evidence>
<evidence type="ECO:0000256" key="5">
    <source>
        <dbReference type="ARBA" id="ARBA00023123"/>
    </source>
</evidence>
<dbReference type="Gene3D" id="3.40.850.10">
    <property type="entry name" value="Kinesin motor domain"/>
    <property type="match status" value="1"/>
</dbReference>
<dbReference type="InterPro" id="IPR027417">
    <property type="entry name" value="P-loop_NTPase"/>
</dbReference>
<dbReference type="PROSITE" id="PS51456">
    <property type="entry name" value="MYOSIN_MOTOR"/>
    <property type="match status" value="1"/>
</dbReference>
<proteinExistence type="inferred from homology"/>
<keyword evidence="4 9" id="KW-0175">Coiled coil</keyword>
<dbReference type="OrthoDB" id="312459at2759"/>
<reference evidence="12 13" key="1">
    <citation type="submission" date="2014-11" db="EMBL/GenBank/DDBJ databases">
        <title>Genetic blueprint of the zoonotic pathogen Toxocara canis.</title>
        <authorList>
            <person name="Zhu X.-Q."/>
            <person name="Korhonen P.K."/>
            <person name="Cai H."/>
            <person name="Young N.D."/>
            <person name="Nejsum P."/>
            <person name="von Samson-Himmelstjerna G."/>
            <person name="Boag P.R."/>
            <person name="Tan P."/>
            <person name="Li Q."/>
            <person name="Min J."/>
            <person name="Yang Y."/>
            <person name="Wang X."/>
            <person name="Fang X."/>
            <person name="Hall R.S."/>
            <person name="Hofmann A."/>
            <person name="Sternberg P.W."/>
            <person name="Jex A.R."/>
            <person name="Gasser R.B."/>
        </authorList>
    </citation>
    <scope>NUCLEOTIDE SEQUENCE [LARGE SCALE GENOMIC DNA]</scope>
    <source>
        <strain evidence="12">PN_DK_2014</strain>
    </source>
</reference>
<dbReference type="Gene3D" id="1.20.5.4820">
    <property type="match status" value="1"/>
</dbReference>
<feature type="coiled-coil region" evidence="9">
    <location>
        <begin position="310"/>
        <end position="386"/>
    </location>
</feature>
<evidence type="ECO:0000313" key="12">
    <source>
        <dbReference type="EMBL" id="KHN75419.1"/>
    </source>
</evidence>
<feature type="region of interest" description="Disordered" evidence="10">
    <location>
        <begin position="486"/>
        <end position="505"/>
    </location>
</feature>